<comment type="caution">
    <text evidence="1">The sequence shown here is derived from an EMBL/GenBank/DDBJ whole genome shotgun (WGS) entry which is preliminary data.</text>
</comment>
<evidence type="ECO:0000313" key="1">
    <source>
        <dbReference type="EMBL" id="KAI0058266.1"/>
    </source>
</evidence>
<reference evidence="1" key="2">
    <citation type="journal article" date="2022" name="New Phytol.">
        <title>Evolutionary transition to the ectomycorrhizal habit in the genomes of a hyperdiverse lineage of mushroom-forming fungi.</title>
        <authorList>
            <person name="Looney B."/>
            <person name="Miyauchi S."/>
            <person name="Morin E."/>
            <person name="Drula E."/>
            <person name="Courty P.E."/>
            <person name="Kohler A."/>
            <person name="Kuo A."/>
            <person name="LaButti K."/>
            <person name="Pangilinan J."/>
            <person name="Lipzen A."/>
            <person name="Riley R."/>
            <person name="Andreopoulos W."/>
            <person name="He G."/>
            <person name="Johnson J."/>
            <person name="Nolan M."/>
            <person name="Tritt A."/>
            <person name="Barry K.W."/>
            <person name="Grigoriev I.V."/>
            <person name="Nagy L.G."/>
            <person name="Hibbett D."/>
            <person name="Henrissat B."/>
            <person name="Matheny P.B."/>
            <person name="Labbe J."/>
            <person name="Martin F.M."/>
        </authorList>
    </citation>
    <scope>NUCLEOTIDE SEQUENCE</scope>
    <source>
        <strain evidence="1">HHB10654</strain>
    </source>
</reference>
<protein>
    <submittedName>
        <fullName evidence="1">Uncharacterized protein</fullName>
    </submittedName>
</protein>
<dbReference type="Proteomes" id="UP000814140">
    <property type="component" value="Unassembled WGS sequence"/>
</dbReference>
<organism evidence="1 2">
    <name type="scientific">Artomyces pyxidatus</name>
    <dbReference type="NCBI Taxonomy" id="48021"/>
    <lineage>
        <taxon>Eukaryota</taxon>
        <taxon>Fungi</taxon>
        <taxon>Dikarya</taxon>
        <taxon>Basidiomycota</taxon>
        <taxon>Agaricomycotina</taxon>
        <taxon>Agaricomycetes</taxon>
        <taxon>Russulales</taxon>
        <taxon>Auriscalpiaceae</taxon>
        <taxon>Artomyces</taxon>
    </lineage>
</organism>
<accession>A0ACB8SRA8</accession>
<dbReference type="EMBL" id="MU277237">
    <property type="protein sequence ID" value="KAI0058266.1"/>
    <property type="molecule type" value="Genomic_DNA"/>
</dbReference>
<gene>
    <name evidence="1" type="ORF">BV25DRAFT_1891581</name>
</gene>
<reference evidence="1" key="1">
    <citation type="submission" date="2021-03" db="EMBL/GenBank/DDBJ databases">
        <authorList>
            <consortium name="DOE Joint Genome Institute"/>
            <person name="Ahrendt S."/>
            <person name="Looney B.P."/>
            <person name="Miyauchi S."/>
            <person name="Morin E."/>
            <person name="Drula E."/>
            <person name="Courty P.E."/>
            <person name="Chicoki N."/>
            <person name="Fauchery L."/>
            <person name="Kohler A."/>
            <person name="Kuo A."/>
            <person name="Labutti K."/>
            <person name="Pangilinan J."/>
            <person name="Lipzen A."/>
            <person name="Riley R."/>
            <person name="Andreopoulos W."/>
            <person name="He G."/>
            <person name="Johnson J."/>
            <person name="Barry K.W."/>
            <person name="Grigoriev I.V."/>
            <person name="Nagy L."/>
            <person name="Hibbett D."/>
            <person name="Henrissat B."/>
            <person name="Matheny P.B."/>
            <person name="Labbe J."/>
            <person name="Martin F."/>
        </authorList>
    </citation>
    <scope>NUCLEOTIDE SEQUENCE</scope>
    <source>
        <strain evidence="1">HHB10654</strain>
    </source>
</reference>
<name>A0ACB8SRA8_9AGAM</name>
<sequence>MSSSRRSSSSSQSSQAGPSAPLISPHSELILVQDEEEEDATRNEAFDFSSDDDLADDLDTQSERLKASAIPPLSPTLVFLYLLTPFLKLGPMLVPTSDTPLSHSIPALVVFSLLAAASRQLLYMLSKYVHKTDLEEVVLDTFARGGGKERTRQMLRWTMRLGTGTVRVLLATVYLRQSVDVVLPYIPTKWSFPSRIVLTVVYALFILPLYLAPSLGARRLVYGTWASLLAYFLWFGAVSFAHAKGALVANPDWPHMGALWQGITTIAFIFATSWTLPLYAALRGTPQPGSPKRPRRSSFKVLSVVSVLVAIGLTVPLCIFAASPNVPVSAYPWLCFQIGADSYKRGMQVIPEGSHSVLIAVSNAINLLLTIPAILITTPSLPVPLAIRRATNLPISKAVLYIITVALSLLPEAASAAFGNILLVLTLASTYVLPAVIHITIHNFKRPLAIVLPTPSGSPNTPRAEGLTGEALADELLQRKERTLQRRRLGRRLVWDVLAWIMAIPIGAGGLAWTIGKLARKW</sequence>
<proteinExistence type="predicted"/>
<evidence type="ECO:0000313" key="2">
    <source>
        <dbReference type="Proteomes" id="UP000814140"/>
    </source>
</evidence>
<keyword evidence="2" id="KW-1185">Reference proteome</keyword>